<dbReference type="CDD" id="cd10441">
    <property type="entry name" value="GIY-YIG_COG1833"/>
    <property type="match status" value="1"/>
</dbReference>
<organism evidence="1 2">
    <name type="scientific">Metallosphaera hakonensis JCM 8857 = DSM 7519</name>
    <dbReference type="NCBI Taxonomy" id="1293036"/>
    <lineage>
        <taxon>Archaea</taxon>
        <taxon>Thermoproteota</taxon>
        <taxon>Thermoprotei</taxon>
        <taxon>Sulfolobales</taxon>
        <taxon>Sulfolobaceae</taxon>
        <taxon>Metallosphaera</taxon>
    </lineage>
</organism>
<keyword evidence="2" id="KW-1185">Reference proteome</keyword>
<accession>A0A2U9IXW4</accession>
<dbReference type="STRING" id="1293036.GCA_001315825_01280"/>
<evidence type="ECO:0000313" key="2">
    <source>
        <dbReference type="Proteomes" id="UP000247586"/>
    </source>
</evidence>
<dbReference type="PANTHER" id="PTHR37460">
    <property type="entry name" value="ENDONUCLEASE III"/>
    <property type="match status" value="1"/>
</dbReference>
<proteinExistence type="predicted"/>
<gene>
    <name evidence="1" type="ORF">DFR87_11310</name>
</gene>
<dbReference type="KEGG" id="mhk:DFR87_11310"/>
<dbReference type="OrthoDB" id="17296at2157"/>
<evidence type="ECO:0000313" key="1">
    <source>
        <dbReference type="EMBL" id="AWS00708.1"/>
    </source>
</evidence>
<protein>
    <submittedName>
        <fullName evidence="1">DUF123 domain-containing protein</fullName>
    </submittedName>
</protein>
<sequence length="129" mass="14749">MKRNIKGYVVIFSCMEGVVRTGKREFWLSQGIYVYVGSCGINCTKRISRHLSKEVKRKRWHVDYLKEICEPEGVLVLPIPEEEIADMLSDPVKGFGSSDCRKHQGHLFKASSDLLTQLKIRDVNDVPPL</sequence>
<name>A0A2U9IXW4_9CREN</name>
<dbReference type="PANTHER" id="PTHR37460:SF1">
    <property type="entry name" value="ENDONUCLEASE III"/>
    <property type="match status" value="1"/>
</dbReference>
<dbReference type="EMBL" id="CP029287">
    <property type="protein sequence ID" value="AWS00708.1"/>
    <property type="molecule type" value="Genomic_DNA"/>
</dbReference>
<dbReference type="Proteomes" id="UP000247586">
    <property type="component" value="Chromosome"/>
</dbReference>
<dbReference type="Pfam" id="PF01986">
    <property type="entry name" value="DUF123"/>
    <property type="match status" value="1"/>
</dbReference>
<dbReference type="AlphaFoldDB" id="A0A2U9IXW4"/>
<reference evidence="1" key="1">
    <citation type="submission" date="2018-05" db="EMBL/GenBank/DDBJ databases">
        <title>Complete Genome Sequences of Extremely Thermoacidophilic, Metal-Mobilizing Type-Strain Members of the Archaeal Family Sulfolobaceae: Acidianus brierleyi DSM-1651T, Acidianus sulfidivorans DSM-18786T, Metallosphaera hakonensis DSM-7519T, and Metallosphaera prunae DSM-10039T.</title>
        <authorList>
            <person name="Counts J.A."/>
            <person name="Kelly R.M."/>
        </authorList>
    </citation>
    <scope>NUCLEOTIDE SEQUENCE [LARGE SCALE GENOMIC DNA]</scope>
    <source>
        <strain evidence="1">HO1-1</strain>
    </source>
</reference>
<dbReference type="InterPro" id="IPR002837">
    <property type="entry name" value="DUF123"/>
</dbReference>